<accession>A0A1H2T2A7</accession>
<evidence type="ECO:0000313" key="4">
    <source>
        <dbReference type="EMBL" id="SDW37937.1"/>
    </source>
</evidence>
<evidence type="ECO:0000256" key="2">
    <source>
        <dbReference type="ARBA" id="ARBA00023315"/>
    </source>
</evidence>
<dbReference type="InterPro" id="IPR000182">
    <property type="entry name" value="GNAT_dom"/>
</dbReference>
<evidence type="ECO:0000313" key="5">
    <source>
        <dbReference type="Proteomes" id="UP000199118"/>
    </source>
</evidence>
<dbReference type="RefSeq" id="WP_092679860.1">
    <property type="nucleotide sequence ID" value="NZ_FNMZ01000001.1"/>
</dbReference>
<dbReference type="InterPro" id="IPR050832">
    <property type="entry name" value="Bact_Acetyltransf"/>
</dbReference>
<dbReference type="PANTHER" id="PTHR43877:SF1">
    <property type="entry name" value="ACETYLTRANSFERASE"/>
    <property type="match status" value="1"/>
</dbReference>
<dbReference type="GO" id="GO:0016747">
    <property type="term" value="F:acyltransferase activity, transferring groups other than amino-acyl groups"/>
    <property type="evidence" value="ECO:0007669"/>
    <property type="project" value="InterPro"/>
</dbReference>
<sequence length="182" mass="19222">MSGLGTLPPRIRKGGPDDAPACAAIEAECARQFRASPHPQVADRPAAPAAAHVAAAERGELVVIEPGETAPGAPRGIAGFAWLIAAPPCLHVAEIDVAPRFQRRGLARALLAHAEGLARARGFSHLCLTTFTDVAWNAPAYARMGFRAIPADEIPEICRADSMRLAALGFDPARRVAMRRPV</sequence>
<dbReference type="EMBL" id="FNMZ01000001">
    <property type="protein sequence ID" value="SDW37937.1"/>
    <property type="molecule type" value="Genomic_DNA"/>
</dbReference>
<evidence type="ECO:0000256" key="1">
    <source>
        <dbReference type="ARBA" id="ARBA00022679"/>
    </source>
</evidence>
<dbReference type="PROSITE" id="PS51186">
    <property type="entry name" value="GNAT"/>
    <property type="match status" value="1"/>
</dbReference>
<dbReference type="Proteomes" id="UP000199118">
    <property type="component" value="Unassembled WGS sequence"/>
</dbReference>
<name>A0A1H2T2A7_9RHOB</name>
<gene>
    <name evidence="4" type="ORF">SAMN05444336_101864</name>
</gene>
<keyword evidence="4" id="KW-0689">Ribosomal protein</keyword>
<keyword evidence="4" id="KW-0687">Ribonucleoprotein</keyword>
<proteinExistence type="predicted"/>
<protein>
    <submittedName>
        <fullName evidence="4">Ribosomal protein S18 acetylase RimI</fullName>
    </submittedName>
</protein>
<dbReference type="Pfam" id="PF00583">
    <property type="entry name" value="Acetyltransf_1"/>
    <property type="match status" value="1"/>
</dbReference>
<dbReference type="GO" id="GO:0005840">
    <property type="term" value="C:ribosome"/>
    <property type="evidence" value="ECO:0007669"/>
    <property type="project" value="UniProtKB-KW"/>
</dbReference>
<keyword evidence="2" id="KW-0012">Acyltransferase</keyword>
<dbReference type="SUPFAM" id="SSF55729">
    <property type="entry name" value="Acyl-CoA N-acyltransferases (Nat)"/>
    <property type="match status" value="1"/>
</dbReference>
<dbReference type="AlphaFoldDB" id="A0A1H2T2A7"/>
<feature type="domain" description="N-acetyltransferase" evidence="3">
    <location>
        <begin position="9"/>
        <end position="168"/>
    </location>
</feature>
<dbReference type="STRING" id="356660.SAMN05444336_101864"/>
<keyword evidence="1" id="KW-0808">Transferase</keyword>
<dbReference type="PANTHER" id="PTHR43877">
    <property type="entry name" value="AMINOALKYLPHOSPHONATE N-ACETYLTRANSFERASE-RELATED-RELATED"/>
    <property type="match status" value="1"/>
</dbReference>
<reference evidence="4 5" key="1">
    <citation type="submission" date="2016-10" db="EMBL/GenBank/DDBJ databases">
        <authorList>
            <person name="de Groot N.N."/>
        </authorList>
    </citation>
    <scope>NUCLEOTIDE SEQUENCE [LARGE SCALE GENOMIC DNA]</scope>
    <source>
        <strain evidence="4 5">DSM 17890</strain>
    </source>
</reference>
<organism evidence="4 5">
    <name type="scientific">Albimonas donghaensis</name>
    <dbReference type="NCBI Taxonomy" id="356660"/>
    <lineage>
        <taxon>Bacteria</taxon>
        <taxon>Pseudomonadati</taxon>
        <taxon>Pseudomonadota</taxon>
        <taxon>Alphaproteobacteria</taxon>
        <taxon>Rhodobacterales</taxon>
        <taxon>Paracoccaceae</taxon>
        <taxon>Albimonas</taxon>
    </lineage>
</organism>
<dbReference type="InterPro" id="IPR016181">
    <property type="entry name" value="Acyl_CoA_acyltransferase"/>
</dbReference>
<dbReference type="OrthoDB" id="572496at2"/>
<dbReference type="Gene3D" id="3.40.630.30">
    <property type="match status" value="1"/>
</dbReference>
<keyword evidence="5" id="KW-1185">Reference proteome</keyword>
<dbReference type="CDD" id="cd04301">
    <property type="entry name" value="NAT_SF"/>
    <property type="match status" value="1"/>
</dbReference>
<evidence type="ECO:0000259" key="3">
    <source>
        <dbReference type="PROSITE" id="PS51186"/>
    </source>
</evidence>